<feature type="compositionally biased region" description="Pro residues" evidence="1">
    <location>
        <begin position="205"/>
        <end position="214"/>
    </location>
</feature>
<dbReference type="AlphaFoldDB" id="A0A7S3L3P0"/>
<proteinExistence type="predicted"/>
<feature type="compositionally biased region" description="Basic and acidic residues" evidence="1">
    <location>
        <begin position="61"/>
        <end position="71"/>
    </location>
</feature>
<sequence length="621" mass="65075">MPPHTNTEAARQRSAQVVPCPLSTNKTKINRSRALVSASAILLHYQTITTTQYILPTMEMSKPHEQEEKATDFLTPPTPLKTESAANSVKDLERRLQMMSQAETKPAAPKPAPPKPAPAAQPAAAAGGGKNALLARIMAAQNKNKAPAPATSTSAPPMSFDPMSSAPPPPPAFDATSLPAPQDSALSSAAPPPTFDDVFSMGPPTTQPPAPPAPSNLMWDPMAPAPDPTTNNNNTAEAPWTPHPPSAPSAPAFEDLLGFDQQQHPPPMPPPPSQEQEAHSPQQVGLDEETLQAILGMEGMSMAEKQAMIDEQERIMREIEEKNKPVSAADAFRQRSHAAAVQAIGGGAAGSSSTTSAAAQRTVDIGNGHEVALKGQEQTQKAIQDGTAVLAQCLSCQNWMQVTGNATLMFCPTCQTVSPVLKADDTEAAAQLKADMELAQRLQNEEYSAAEQRDQQRQQRSSSNSPNKKKSSTASSSSSWWDYLGFGSGATAATGVAAPAPSFAVKPPVRGDMGVSRPPGSSGRRLEPAQTGEEGGIGYSHSYEDDGPLLGGGGGAAVVAPRQTSLFACVGDSITSAATQLTNALNTDEEGNVHGVDSSGLLAMPQVGRESNYRNMDDGRL</sequence>
<reference evidence="2" key="1">
    <citation type="submission" date="2021-01" db="EMBL/GenBank/DDBJ databases">
        <authorList>
            <person name="Corre E."/>
            <person name="Pelletier E."/>
            <person name="Niang G."/>
            <person name="Scheremetjew M."/>
            <person name="Finn R."/>
            <person name="Kale V."/>
            <person name="Holt S."/>
            <person name="Cochrane G."/>
            <person name="Meng A."/>
            <person name="Brown T."/>
            <person name="Cohen L."/>
        </authorList>
    </citation>
    <scope>NUCLEOTIDE SEQUENCE</scope>
    <source>
        <strain evidence="2">CCMP127</strain>
    </source>
</reference>
<dbReference type="PRINTS" id="PR01217">
    <property type="entry name" value="PRICHEXTENSN"/>
</dbReference>
<feature type="region of interest" description="Disordered" evidence="1">
    <location>
        <begin position="101"/>
        <end position="128"/>
    </location>
</feature>
<feature type="compositionally biased region" description="Low complexity" evidence="1">
    <location>
        <begin position="218"/>
        <end position="240"/>
    </location>
</feature>
<feature type="compositionally biased region" description="Pro residues" evidence="1">
    <location>
        <begin position="108"/>
        <end position="119"/>
    </location>
</feature>
<feature type="region of interest" description="Disordered" evidence="1">
    <location>
        <begin position="142"/>
        <end position="283"/>
    </location>
</feature>
<feature type="region of interest" description="Disordered" evidence="1">
    <location>
        <begin position="447"/>
        <end position="478"/>
    </location>
</feature>
<evidence type="ECO:0000256" key="1">
    <source>
        <dbReference type="SAM" id="MobiDB-lite"/>
    </source>
</evidence>
<feature type="region of interest" description="Disordered" evidence="1">
    <location>
        <begin position="61"/>
        <end position="86"/>
    </location>
</feature>
<dbReference type="EMBL" id="HBIM01004431">
    <property type="protein sequence ID" value="CAE0405826.1"/>
    <property type="molecule type" value="Transcribed_RNA"/>
</dbReference>
<organism evidence="2">
    <name type="scientific">Amphora coffeiformis</name>
    <dbReference type="NCBI Taxonomy" id="265554"/>
    <lineage>
        <taxon>Eukaryota</taxon>
        <taxon>Sar</taxon>
        <taxon>Stramenopiles</taxon>
        <taxon>Ochrophyta</taxon>
        <taxon>Bacillariophyta</taxon>
        <taxon>Bacillariophyceae</taxon>
        <taxon>Bacillariophycidae</taxon>
        <taxon>Thalassiophysales</taxon>
        <taxon>Catenulaceae</taxon>
        <taxon>Amphora</taxon>
    </lineage>
</organism>
<feature type="compositionally biased region" description="Low complexity" evidence="1">
    <location>
        <begin position="458"/>
        <end position="478"/>
    </location>
</feature>
<gene>
    <name evidence="2" type="ORF">ACOF00016_LOCUS3789</name>
</gene>
<feature type="compositionally biased region" description="Low complexity" evidence="1">
    <location>
        <begin position="142"/>
        <end position="164"/>
    </location>
</feature>
<accession>A0A7S3L3P0</accession>
<name>A0A7S3L3P0_9STRA</name>
<protein>
    <submittedName>
        <fullName evidence="2">Uncharacterized protein</fullName>
    </submittedName>
</protein>
<feature type="compositionally biased region" description="Pro residues" evidence="1">
    <location>
        <begin position="264"/>
        <end position="273"/>
    </location>
</feature>
<feature type="region of interest" description="Disordered" evidence="1">
    <location>
        <begin position="501"/>
        <end position="537"/>
    </location>
</feature>
<evidence type="ECO:0000313" key="2">
    <source>
        <dbReference type="EMBL" id="CAE0405826.1"/>
    </source>
</evidence>